<dbReference type="Proteomes" id="UP000184611">
    <property type="component" value="Unassembled WGS sequence"/>
</dbReference>
<gene>
    <name evidence="1" type="ORF">SAMN05443547_2406</name>
</gene>
<reference evidence="2" key="1">
    <citation type="submission" date="2016-12" db="EMBL/GenBank/DDBJ databases">
        <authorList>
            <person name="Varghese N."/>
            <person name="Submissions S."/>
        </authorList>
    </citation>
    <scope>NUCLEOTIDE SEQUENCE [LARGE SCALE GENOMIC DNA]</scope>
    <source>
        <strain evidence="2">DSM 18830</strain>
    </source>
</reference>
<sequence length="227" mass="26743">MTEKNIIQLINKLNRFPNYKDCVKVGIGKNVELVHIWYKEGFSDSHVPYTYFLIKDNDNYVGAVLDMTHDLHWVILPKHRKNGHLSKALKQVILPYLLEETDRFEQKITIKCNEIGETNYQNSLRVALNIGFKQIDEENLLFDYNALCEKEYELDYNHNGLTRKELELEINKLQKIAKELNKISSKIEFAFGKKIEEYSKPSLNDTANKVAYLKEVFKDIKYDFDKN</sequence>
<proteinExistence type="predicted"/>
<protein>
    <submittedName>
        <fullName evidence="1">Uncharacterized protein</fullName>
    </submittedName>
</protein>
<dbReference type="AlphaFoldDB" id="A0A1M7ZYS8"/>
<organism evidence="1 2">
    <name type="scientific">Flavobacterium cucumis</name>
    <dbReference type="NCBI Taxonomy" id="416016"/>
    <lineage>
        <taxon>Bacteria</taxon>
        <taxon>Pseudomonadati</taxon>
        <taxon>Bacteroidota</taxon>
        <taxon>Flavobacteriia</taxon>
        <taxon>Flavobacteriales</taxon>
        <taxon>Flavobacteriaceae</taxon>
        <taxon>Flavobacterium</taxon>
    </lineage>
</organism>
<dbReference type="EMBL" id="FRYK01000005">
    <property type="protein sequence ID" value="SHO74026.1"/>
    <property type="molecule type" value="Genomic_DNA"/>
</dbReference>
<dbReference type="RefSeq" id="WP_073584770.1">
    <property type="nucleotide sequence ID" value="NZ_CBCSEA010000019.1"/>
</dbReference>
<dbReference type="OrthoDB" id="797909at2"/>
<accession>A0A1M7ZYS8</accession>
<keyword evidence="2" id="KW-1185">Reference proteome</keyword>
<evidence type="ECO:0000313" key="1">
    <source>
        <dbReference type="EMBL" id="SHO74026.1"/>
    </source>
</evidence>
<evidence type="ECO:0000313" key="2">
    <source>
        <dbReference type="Proteomes" id="UP000184611"/>
    </source>
</evidence>
<dbReference type="STRING" id="416016.SAMN05443547_2406"/>
<name>A0A1M7ZYS8_9FLAO</name>